<dbReference type="PANTHER" id="PTHR43557">
    <property type="entry name" value="APOPTOSIS-INDUCING FACTOR 1"/>
    <property type="match status" value="1"/>
</dbReference>
<organism evidence="7 8">
    <name type="scientific">Micromonospora echinaurantiaca</name>
    <dbReference type="NCBI Taxonomy" id="47857"/>
    <lineage>
        <taxon>Bacteria</taxon>
        <taxon>Bacillati</taxon>
        <taxon>Actinomycetota</taxon>
        <taxon>Actinomycetes</taxon>
        <taxon>Micromonosporales</taxon>
        <taxon>Micromonosporaceae</taxon>
        <taxon>Micromonospora</taxon>
    </lineage>
</organism>
<dbReference type="InterPro" id="IPR023753">
    <property type="entry name" value="FAD/NAD-binding_dom"/>
</dbReference>
<dbReference type="AlphaFoldDB" id="A0A1C5I8S5"/>
<dbReference type="GO" id="GO:0016651">
    <property type="term" value="F:oxidoreductase activity, acting on NAD(P)H"/>
    <property type="evidence" value="ECO:0007669"/>
    <property type="project" value="TreeGrafter"/>
</dbReference>
<name>A0A1C5I8S5_9ACTN</name>
<dbReference type="EMBL" id="LT607750">
    <property type="protein sequence ID" value="SCG54674.1"/>
    <property type="molecule type" value="Genomic_DNA"/>
</dbReference>
<dbReference type="InterPro" id="IPR016156">
    <property type="entry name" value="FAD/NAD-linked_Rdtase_dimer_sf"/>
</dbReference>
<evidence type="ECO:0000313" key="8">
    <source>
        <dbReference type="Proteomes" id="UP000198217"/>
    </source>
</evidence>
<dbReference type="InterPro" id="IPR050446">
    <property type="entry name" value="FAD-oxidoreductase/Apoptosis"/>
</dbReference>
<dbReference type="PRINTS" id="PR00368">
    <property type="entry name" value="FADPNR"/>
</dbReference>
<dbReference type="InterPro" id="IPR036188">
    <property type="entry name" value="FAD/NAD-bd_sf"/>
</dbReference>
<evidence type="ECO:0000256" key="1">
    <source>
        <dbReference type="ARBA" id="ARBA00001974"/>
    </source>
</evidence>
<dbReference type="SUPFAM" id="SSF55424">
    <property type="entry name" value="FAD/NAD-linked reductases, dimerisation (C-terminal) domain"/>
    <property type="match status" value="1"/>
</dbReference>
<comment type="cofactor">
    <cofactor evidence="1">
        <name>FAD</name>
        <dbReference type="ChEBI" id="CHEBI:57692"/>
    </cofactor>
</comment>
<dbReference type="InterPro" id="IPR028202">
    <property type="entry name" value="Reductase_C"/>
</dbReference>
<protein>
    <submittedName>
        <fullName evidence="7">3-phenylpropionate/trans-cinnamate dioxygenase ferredoxin reductase subunit</fullName>
    </submittedName>
</protein>
<dbReference type="Pfam" id="PF14759">
    <property type="entry name" value="Reductase_C"/>
    <property type="match status" value="1"/>
</dbReference>
<evidence type="ECO:0000313" key="7">
    <source>
        <dbReference type="EMBL" id="SCG54674.1"/>
    </source>
</evidence>
<evidence type="ECO:0000259" key="6">
    <source>
        <dbReference type="Pfam" id="PF14759"/>
    </source>
</evidence>
<evidence type="ECO:0000256" key="3">
    <source>
        <dbReference type="ARBA" id="ARBA00022827"/>
    </source>
</evidence>
<dbReference type="Gene3D" id="3.50.50.60">
    <property type="entry name" value="FAD/NAD(P)-binding domain"/>
    <property type="match status" value="2"/>
</dbReference>
<sequence>MTEQGPIVIVGAGLAGARAAQTLREEGYDGDVVLLGEEAERPYERPALSKGLLLGTAERDSVHVHDAGWYPEHDVDLRTGTRVTALDRVSRAVETADGQRLRYGGLLLATGARARTLPVPGADLDGVLRLRTLADSDRIGEALVDGANVVVVGAGWIGLEVAAAARTRGATVTVVEVADLPLHRVLGDRLATVFADLHRDHGVTFHFRAQVREFQGTGRVSAVRLADGTTLPADLVVVGVGVRPATELAERAGLAVDDGVLVDHTLRTDDPHVWAAGDLANAQHPLLGTRVRVEHWANALHSGPAAARGMVGRPVSYDRLPYFYTDQYELGMEYTGHAPPGSYDRVVVRGDLDGGAFIAFWTSRGRVLAGMNVNVWDVTDPIKELIRSRQPVDPDRLADPGVALDSLLTHEPG</sequence>
<dbReference type="GO" id="GO:0051213">
    <property type="term" value="F:dioxygenase activity"/>
    <property type="evidence" value="ECO:0007669"/>
    <property type="project" value="UniProtKB-KW"/>
</dbReference>
<feature type="domain" description="FAD/NAD(P)-binding" evidence="5">
    <location>
        <begin position="7"/>
        <end position="303"/>
    </location>
</feature>
<dbReference type="SUPFAM" id="SSF51905">
    <property type="entry name" value="FAD/NAD(P)-binding domain"/>
    <property type="match status" value="1"/>
</dbReference>
<dbReference type="Gene3D" id="3.30.390.30">
    <property type="match status" value="1"/>
</dbReference>
<dbReference type="PRINTS" id="PR00411">
    <property type="entry name" value="PNDRDTASEI"/>
</dbReference>
<dbReference type="Proteomes" id="UP000198217">
    <property type="component" value="Chromosome I"/>
</dbReference>
<evidence type="ECO:0000259" key="5">
    <source>
        <dbReference type="Pfam" id="PF07992"/>
    </source>
</evidence>
<proteinExistence type="predicted"/>
<keyword evidence="7" id="KW-0223">Dioxygenase</keyword>
<evidence type="ECO:0000256" key="4">
    <source>
        <dbReference type="ARBA" id="ARBA00023002"/>
    </source>
</evidence>
<dbReference type="RefSeq" id="WP_088994317.1">
    <property type="nucleotide sequence ID" value="NZ_LT607750.1"/>
</dbReference>
<dbReference type="PANTHER" id="PTHR43557:SF2">
    <property type="entry name" value="RIESKE DOMAIN-CONTAINING PROTEIN-RELATED"/>
    <property type="match status" value="1"/>
</dbReference>
<keyword evidence="4" id="KW-0560">Oxidoreductase</keyword>
<dbReference type="GO" id="GO:0005737">
    <property type="term" value="C:cytoplasm"/>
    <property type="evidence" value="ECO:0007669"/>
    <property type="project" value="TreeGrafter"/>
</dbReference>
<keyword evidence="3" id="KW-0274">FAD</keyword>
<evidence type="ECO:0000256" key="2">
    <source>
        <dbReference type="ARBA" id="ARBA00022630"/>
    </source>
</evidence>
<dbReference type="Pfam" id="PF07992">
    <property type="entry name" value="Pyr_redox_2"/>
    <property type="match status" value="1"/>
</dbReference>
<keyword evidence="8" id="KW-1185">Reference proteome</keyword>
<accession>A0A1C5I8S5</accession>
<reference evidence="7 8" key="1">
    <citation type="submission" date="2016-06" db="EMBL/GenBank/DDBJ databases">
        <authorList>
            <person name="Kjaerup R.B."/>
            <person name="Dalgaard T.S."/>
            <person name="Juul-Madsen H.R."/>
        </authorList>
    </citation>
    <scope>NUCLEOTIDE SEQUENCE [LARGE SCALE GENOMIC DNA]</scope>
    <source>
        <strain evidence="7 8">DSM 43904</strain>
    </source>
</reference>
<keyword evidence="2" id="KW-0285">Flavoprotein</keyword>
<feature type="domain" description="Reductase C-terminal" evidence="6">
    <location>
        <begin position="322"/>
        <end position="408"/>
    </location>
</feature>
<gene>
    <name evidence="7" type="ORF">GA0070609_2953</name>
</gene>